<keyword evidence="1" id="KW-0472">Membrane</keyword>
<organism evidence="2 3">
    <name type="scientific">Candidatus Segetimicrobium genomatis</name>
    <dbReference type="NCBI Taxonomy" id="2569760"/>
    <lineage>
        <taxon>Bacteria</taxon>
        <taxon>Bacillati</taxon>
        <taxon>Candidatus Sysuimicrobiota</taxon>
        <taxon>Candidatus Sysuimicrobiia</taxon>
        <taxon>Candidatus Sysuimicrobiales</taxon>
        <taxon>Candidatus Segetimicrobiaceae</taxon>
        <taxon>Candidatus Segetimicrobium</taxon>
    </lineage>
</organism>
<dbReference type="Pfam" id="PF00873">
    <property type="entry name" value="ACR_tran"/>
    <property type="match status" value="1"/>
</dbReference>
<keyword evidence="1" id="KW-1133">Transmembrane helix</keyword>
<protein>
    <submittedName>
        <fullName evidence="2">Efflux RND transporter permease subunit</fullName>
    </submittedName>
</protein>
<accession>A0A537J2X1</accession>
<dbReference type="Gene3D" id="1.20.1640.10">
    <property type="entry name" value="Multidrug efflux transporter AcrB transmembrane domain"/>
    <property type="match status" value="1"/>
</dbReference>
<dbReference type="GO" id="GO:0005886">
    <property type="term" value="C:plasma membrane"/>
    <property type="evidence" value="ECO:0007669"/>
    <property type="project" value="TreeGrafter"/>
</dbReference>
<dbReference type="Proteomes" id="UP000320048">
    <property type="component" value="Unassembled WGS sequence"/>
</dbReference>
<sequence length="78" mass="8445">MLSQFFIHRPNFAMAISVLIVLIGALSYVGLPREQYPSISPPTVTVSTAYIGANAEVVAQNVAVPIEEAVKRPTDSMR</sequence>
<evidence type="ECO:0000256" key="1">
    <source>
        <dbReference type="SAM" id="Phobius"/>
    </source>
</evidence>
<reference evidence="2 3" key="1">
    <citation type="journal article" date="2019" name="Nat. Microbiol.">
        <title>Mediterranean grassland soil C-N compound turnover is dependent on rainfall and depth, and is mediated by genomically divergent microorganisms.</title>
        <authorList>
            <person name="Diamond S."/>
            <person name="Andeer P.F."/>
            <person name="Li Z."/>
            <person name="Crits-Christoph A."/>
            <person name="Burstein D."/>
            <person name="Anantharaman K."/>
            <person name="Lane K.R."/>
            <person name="Thomas B.C."/>
            <person name="Pan C."/>
            <person name="Northen T.R."/>
            <person name="Banfield J.F."/>
        </authorList>
    </citation>
    <scope>NUCLEOTIDE SEQUENCE [LARGE SCALE GENOMIC DNA]</scope>
    <source>
        <strain evidence="2">NP_7</strain>
    </source>
</reference>
<name>A0A537J2X1_9BACT</name>
<evidence type="ECO:0000313" key="2">
    <source>
        <dbReference type="EMBL" id="TMI77877.1"/>
    </source>
</evidence>
<dbReference type="EMBL" id="VBAO01000421">
    <property type="protein sequence ID" value="TMI77877.1"/>
    <property type="molecule type" value="Genomic_DNA"/>
</dbReference>
<dbReference type="AlphaFoldDB" id="A0A537J2X1"/>
<dbReference type="PANTHER" id="PTHR32063:SF13">
    <property type="entry name" value="MULTIDRUG EFFLUX PUMP SUBUNIT ACRB-RELATED"/>
    <property type="match status" value="1"/>
</dbReference>
<dbReference type="PANTHER" id="PTHR32063">
    <property type="match status" value="1"/>
</dbReference>
<dbReference type="Gene3D" id="3.30.70.1430">
    <property type="entry name" value="Multidrug efflux transporter AcrB pore domain"/>
    <property type="match status" value="1"/>
</dbReference>
<gene>
    <name evidence="2" type="ORF">E6H04_13435</name>
</gene>
<comment type="caution">
    <text evidence="2">The sequence shown here is derived from an EMBL/GenBank/DDBJ whole genome shotgun (WGS) entry which is preliminary data.</text>
</comment>
<keyword evidence="1" id="KW-0812">Transmembrane</keyword>
<proteinExistence type="predicted"/>
<dbReference type="GO" id="GO:0042910">
    <property type="term" value="F:xenobiotic transmembrane transporter activity"/>
    <property type="evidence" value="ECO:0007669"/>
    <property type="project" value="TreeGrafter"/>
</dbReference>
<dbReference type="PRINTS" id="PR00702">
    <property type="entry name" value="ACRIFLAVINRP"/>
</dbReference>
<evidence type="ECO:0000313" key="3">
    <source>
        <dbReference type="Proteomes" id="UP000320048"/>
    </source>
</evidence>
<dbReference type="InterPro" id="IPR001036">
    <property type="entry name" value="Acrflvin-R"/>
</dbReference>
<dbReference type="SUPFAM" id="SSF82693">
    <property type="entry name" value="Multidrug efflux transporter AcrB pore domain, PN1, PN2, PC1 and PC2 subdomains"/>
    <property type="match status" value="1"/>
</dbReference>
<feature type="transmembrane region" description="Helical" evidence="1">
    <location>
        <begin position="12"/>
        <end position="31"/>
    </location>
</feature>